<reference evidence="2" key="1">
    <citation type="journal article" date="2013" name="Nat. Genet.">
        <title>The draft genomes of soft-shell turtle and green sea turtle yield insights into the development and evolution of the turtle-specific body plan.</title>
        <authorList>
            <person name="Wang Z."/>
            <person name="Pascual-Anaya J."/>
            <person name="Zadissa A."/>
            <person name="Li W."/>
            <person name="Niimura Y."/>
            <person name="Huang Z."/>
            <person name="Li C."/>
            <person name="White S."/>
            <person name="Xiong Z."/>
            <person name="Fang D."/>
            <person name="Wang B."/>
            <person name="Ming Y."/>
            <person name="Chen Y."/>
            <person name="Zheng Y."/>
            <person name="Kuraku S."/>
            <person name="Pignatelli M."/>
            <person name="Herrero J."/>
            <person name="Beal K."/>
            <person name="Nozawa M."/>
            <person name="Li Q."/>
            <person name="Wang J."/>
            <person name="Zhang H."/>
            <person name="Yu L."/>
            <person name="Shigenobu S."/>
            <person name="Wang J."/>
            <person name="Liu J."/>
            <person name="Flicek P."/>
            <person name="Searle S."/>
            <person name="Wang J."/>
            <person name="Kuratani S."/>
            <person name="Yin Y."/>
            <person name="Aken B."/>
            <person name="Zhang G."/>
            <person name="Irie N."/>
        </authorList>
    </citation>
    <scope>NUCLEOTIDE SEQUENCE [LARGE SCALE GENOMIC DNA]</scope>
</reference>
<dbReference type="AlphaFoldDB" id="M7C0J4"/>
<proteinExistence type="predicted"/>
<keyword evidence="2" id="KW-1185">Reference proteome</keyword>
<sequence>MGGTDPLPPPKQLTVQHMDVFQCRAVAISLAFNQLMTPADDDSSLKHDCHSKTQARFSPPLIAADFLRVYPHEDEIGIWLSFIGAEQNSQMEEEQV</sequence>
<evidence type="ECO:0000313" key="2">
    <source>
        <dbReference type="Proteomes" id="UP000031443"/>
    </source>
</evidence>
<protein>
    <submittedName>
        <fullName evidence="1">Uncharacterized protein</fullName>
    </submittedName>
</protein>
<accession>M7C0J4</accession>
<evidence type="ECO:0000313" key="1">
    <source>
        <dbReference type="EMBL" id="EMP41665.1"/>
    </source>
</evidence>
<dbReference type="Proteomes" id="UP000031443">
    <property type="component" value="Unassembled WGS sequence"/>
</dbReference>
<organism evidence="1 2">
    <name type="scientific">Chelonia mydas</name>
    <name type="common">Green sea-turtle</name>
    <name type="synonym">Chelonia agassizi</name>
    <dbReference type="NCBI Taxonomy" id="8469"/>
    <lineage>
        <taxon>Eukaryota</taxon>
        <taxon>Metazoa</taxon>
        <taxon>Chordata</taxon>
        <taxon>Craniata</taxon>
        <taxon>Vertebrata</taxon>
        <taxon>Euteleostomi</taxon>
        <taxon>Archelosauria</taxon>
        <taxon>Testudinata</taxon>
        <taxon>Testudines</taxon>
        <taxon>Cryptodira</taxon>
        <taxon>Durocryptodira</taxon>
        <taxon>Americhelydia</taxon>
        <taxon>Chelonioidea</taxon>
        <taxon>Cheloniidae</taxon>
        <taxon>Chelonia</taxon>
    </lineage>
</organism>
<dbReference type="EMBL" id="KB486406">
    <property type="protein sequence ID" value="EMP41665.1"/>
    <property type="molecule type" value="Genomic_DNA"/>
</dbReference>
<name>M7C0J4_CHEMY</name>
<gene>
    <name evidence="1" type="ORF">UY3_01060</name>
</gene>